<dbReference type="EMBL" id="CP042806">
    <property type="protein sequence ID" value="QEE30684.1"/>
    <property type="molecule type" value="Genomic_DNA"/>
</dbReference>
<dbReference type="KEGG" id="talb:FTW19_23430"/>
<dbReference type="InterPro" id="IPR011990">
    <property type="entry name" value="TPR-like_helical_dom_sf"/>
</dbReference>
<keyword evidence="3" id="KW-1185">Reference proteome</keyword>
<feature type="transmembrane region" description="Helical" evidence="1">
    <location>
        <begin position="12"/>
        <end position="31"/>
    </location>
</feature>
<reference evidence="2 3" key="1">
    <citation type="submission" date="2019-08" db="EMBL/GenBank/DDBJ databases">
        <title>Complete genome sequence of Terriglobus albidus strain ORNL.</title>
        <authorList>
            <person name="Podar M."/>
        </authorList>
    </citation>
    <scope>NUCLEOTIDE SEQUENCE [LARGE SCALE GENOMIC DNA]</scope>
    <source>
        <strain evidence="2 3">ORNL</strain>
    </source>
</reference>
<evidence type="ECO:0000313" key="2">
    <source>
        <dbReference type="EMBL" id="QEE30684.1"/>
    </source>
</evidence>
<keyword evidence="1" id="KW-1133">Transmembrane helix</keyword>
<name>A0A5B9EGH4_9BACT</name>
<dbReference type="Gene3D" id="1.25.40.10">
    <property type="entry name" value="Tetratricopeptide repeat domain"/>
    <property type="match status" value="1"/>
</dbReference>
<dbReference type="SUPFAM" id="SSF48452">
    <property type="entry name" value="TPR-like"/>
    <property type="match status" value="1"/>
</dbReference>
<keyword evidence="1" id="KW-0812">Transmembrane</keyword>
<protein>
    <recommendedName>
        <fullName evidence="4">Tetratricopeptide repeat protein</fullName>
    </recommendedName>
</protein>
<dbReference type="RefSeq" id="WP_147649982.1">
    <property type="nucleotide sequence ID" value="NZ_CP042806.1"/>
</dbReference>
<evidence type="ECO:0000313" key="3">
    <source>
        <dbReference type="Proteomes" id="UP000321820"/>
    </source>
</evidence>
<organism evidence="2 3">
    <name type="scientific">Terriglobus albidus</name>
    <dbReference type="NCBI Taxonomy" id="1592106"/>
    <lineage>
        <taxon>Bacteria</taxon>
        <taxon>Pseudomonadati</taxon>
        <taxon>Acidobacteriota</taxon>
        <taxon>Terriglobia</taxon>
        <taxon>Terriglobales</taxon>
        <taxon>Acidobacteriaceae</taxon>
        <taxon>Terriglobus</taxon>
    </lineage>
</organism>
<accession>A0A5B9EGH4</accession>
<evidence type="ECO:0008006" key="4">
    <source>
        <dbReference type="Google" id="ProtNLM"/>
    </source>
</evidence>
<proteinExistence type="predicted"/>
<gene>
    <name evidence="2" type="ORF">FTW19_23430</name>
</gene>
<dbReference type="Proteomes" id="UP000321820">
    <property type="component" value="Chromosome"/>
</dbReference>
<keyword evidence="1" id="KW-0472">Membrane</keyword>
<evidence type="ECO:0000256" key="1">
    <source>
        <dbReference type="SAM" id="Phobius"/>
    </source>
</evidence>
<sequence>MQKNTRRSGLHGIGIAVVMILWIFGTAGYAISPSTQNGARGAEPLPRVIDWTPTNPLPDDLVFVNHLGPGNKGVTFLVTLEADGRVSEVQPIGGFSLYLSRLTPQIKQATFDPKQTGRVFVLRLKEDPQQKSLAAWETYSGQTCTPRTALSVMYRVAELRIGSDDNAASHCYKYILDKNPSSLAARYGVARQCLDREDLCAEWYLESLVNSDPDFLEARVGLASLRSWSDGEMAHVAAYEEMLKLQLPLATRESLLNSEVFTLEHARHLDQAVEATERWNTALTRLLAVYPRQVLFRYTEAIDHALLEEAAGKFQDAAVTYQLATSIVRQNQAASEFSAYLIDLGLARSLTHLARPAEAKVLCDRWKGRSKQLAGHSSRSSAGRSADDVMELEARWEFSCGAPQRGEELIKSAIAKYPESDAPYNALSEFYYSIGQIDQARTAKAKAAELREASAEKLREAEDQRIGLAN</sequence>
<dbReference type="AlphaFoldDB" id="A0A5B9EGH4"/>